<evidence type="ECO:0000313" key="2">
    <source>
        <dbReference type="EMBL" id="KAJ1198194.1"/>
    </source>
</evidence>
<dbReference type="EMBL" id="JANPWB010000003">
    <property type="protein sequence ID" value="KAJ1198194.1"/>
    <property type="molecule type" value="Genomic_DNA"/>
</dbReference>
<dbReference type="Proteomes" id="UP001066276">
    <property type="component" value="Chromosome 2_1"/>
</dbReference>
<reference evidence="2" key="1">
    <citation type="journal article" date="2022" name="bioRxiv">
        <title>Sequencing and chromosome-scale assembly of the giantPleurodeles waltlgenome.</title>
        <authorList>
            <person name="Brown T."/>
            <person name="Elewa A."/>
            <person name="Iarovenko S."/>
            <person name="Subramanian E."/>
            <person name="Araus A.J."/>
            <person name="Petzold A."/>
            <person name="Susuki M."/>
            <person name="Suzuki K.-i.T."/>
            <person name="Hayashi T."/>
            <person name="Toyoda A."/>
            <person name="Oliveira C."/>
            <person name="Osipova E."/>
            <person name="Leigh N.D."/>
            <person name="Simon A."/>
            <person name="Yun M.H."/>
        </authorList>
    </citation>
    <scope>NUCLEOTIDE SEQUENCE</scope>
    <source>
        <strain evidence="2">20211129_DDA</strain>
        <tissue evidence="2">Liver</tissue>
    </source>
</reference>
<evidence type="ECO:0000256" key="1">
    <source>
        <dbReference type="SAM" id="MobiDB-lite"/>
    </source>
</evidence>
<dbReference type="AlphaFoldDB" id="A0AAV7VC39"/>
<keyword evidence="3" id="KW-1185">Reference proteome</keyword>
<proteinExistence type="predicted"/>
<sequence length="117" mass="12056">MRASISKHQGLPRNHALGISRQEAPPHPQVCKFCHGPPRSSGSFSGPKVGVHLTAASPATLRHLLPGTIVCTATPFVDPACPGGGLVPRASQVSAAASPPLSHRERLPVTKAPATPL</sequence>
<name>A0AAV7VC39_PLEWA</name>
<organism evidence="2 3">
    <name type="scientific">Pleurodeles waltl</name>
    <name type="common">Iberian ribbed newt</name>
    <dbReference type="NCBI Taxonomy" id="8319"/>
    <lineage>
        <taxon>Eukaryota</taxon>
        <taxon>Metazoa</taxon>
        <taxon>Chordata</taxon>
        <taxon>Craniata</taxon>
        <taxon>Vertebrata</taxon>
        <taxon>Euteleostomi</taxon>
        <taxon>Amphibia</taxon>
        <taxon>Batrachia</taxon>
        <taxon>Caudata</taxon>
        <taxon>Salamandroidea</taxon>
        <taxon>Salamandridae</taxon>
        <taxon>Pleurodelinae</taxon>
        <taxon>Pleurodeles</taxon>
    </lineage>
</organism>
<feature type="region of interest" description="Disordered" evidence="1">
    <location>
        <begin position="91"/>
        <end position="117"/>
    </location>
</feature>
<comment type="caution">
    <text evidence="2">The sequence shown here is derived from an EMBL/GenBank/DDBJ whole genome shotgun (WGS) entry which is preliminary data.</text>
</comment>
<gene>
    <name evidence="2" type="ORF">NDU88_002038</name>
</gene>
<accession>A0AAV7VC39</accession>
<feature type="region of interest" description="Disordered" evidence="1">
    <location>
        <begin position="1"/>
        <end position="30"/>
    </location>
</feature>
<evidence type="ECO:0000313" key="3">
    <source>
        <dbReference type="Proteomes" id="UP001066276"/>
    </source>
</evidence>
<protein>
    <submittedName>
        <fullName evidence="2">Uncharacterized protein</fullName>
    </submittedName>
</protein>